<feature type="compositionally biased region" description="Low complexity" evidence="12">
    <location>
        <begin position="1"/>
        <end position="19"/>
    </location>
</feature>
<feature type="binding site" evidence="11">
    <location>
        <position position="397"/>
    </location>
    <ligand>
        <name>Fe cation</name>
        <dbReference type="ChEBI" id="CHEBI:24875"/>
    </ligand>
</feature>
<evidence type="ECO:0000313" key="15">
    <source>
        <dbReference type="EMBL" id="OWQ93413.1"/>
    </source>
</evidence>
<accession>A0A246JLN1</accession>
<dbReference type="InterPro" id="IPR014710">
    <property type="entry name" value="RmlC-like_jellyroll"/>
</dbReference>
<keyword evidence="3 11" id="KW-0479">Metal-binding</keyword>
<dbReference type="GO" id="GO:0006559">
    <property type="term" value="P:L-phenylalanine catabolic process"/>
    <property type="evidence" value="ECO:0007669"/>
    <property type="project" value="UniProtKB-UniRule"/>
</dbReference>
<feature type="domain" description="Homogentisate 1,2-dioxygenase C-terminal" evidence="13">
    <location>
        <begin position="307"/>
        <end position="458"/>
    </location>
</feature>
<sequence>MNAPETITPTAASTAALPPGSDRPALRYQSGFGNQFETEAVPGALPKGRNSPQRAPLDLYPELLSGSAFTAPRVENRRTWLYRRQPSVVTGAFHAYEQPFWTSGAAGGVAAPPDPLRWHPFPMPGEAAAGASAQGVDFVDSIKTLVSNGDPDAQTGMAALIYAFNRPMTGRALMNADGEMLIVPQQGGLRLVTEMGLLDVVPGEIALIPRGVTFRVDAHDGAARGYICENYGAAFRLPELGPIGSNGLANPRDFLAPVAAHDAHADGPCEVIRKTGGALWRNQQSVTPFNVVAWHGNLTPLKYDTAHFMTIGSISFDHPDPSIFTVLTSPTDTHGTANCDFVIFPPRWLVQEDTFRPPWYHRNVMSEFMGLIHGQYDAKPEGFRPGGASLHNCLVPHGPDADAFEAASTRALTPQKLDHTLAFMFESRWRFRPSAWALQGGSLDTNYAACWSGLKDNFKAT</sequence>
<evidence type="ECO:0000256" key="12">
    <source>
        <dbReference type="SAM" id="MobiDB-lite"/>
    </source>
</evidence>
<dbReference type="OrthoDB" id="9811253at2"/>
<dbReference type="SUPFAM" id="SSF51182">
    <property type="entry name" value="RmlC-like cupins"/>
    <property type="match status" value="1"/>
</dbReference>
<evidence type="ECO:0000259" key="13">
    <source>
        <dbReference type="Pfam" id="PF04209"/>
    </source>
</evidence>
<feature type="binding site" evidence="11">
    <location>
        <position position="397"/>
    </location>
    <ligand>
        <name>homogentisate</name>
        <dbReference type="ChEBI" id="CHEBI:16169"/>
    </ligand>
</feature>
<keyword evidence="8" id="KW-0585">Phenylalanine catabolism</keyword>
<evidence type="ECO:0000256" key="8">
    <source>
        <dbReference type="ARBA" id="ARBA00023232"/>
    </source>
</evidence>
<evidence type="ECO:0000256" key="11">
    <source>
        <dbReference type="PIRSR" id="PIRSR605708-2"/>
    </source>
</evidence>
<dbReference type="GO" id="GO:0006572">
    <property type="term" value="P:L-tyrosine catabolic process"/>
    <property type="evidence" value="ECO:0007669"/>
    <property type="project" value="UniProtKB-UniRule"/>
</dbReference>
<evidence type="ECO:0000256" key="4">
    <source>
        <dbReference type="ARBA" id="ARBA00022878"/>
    </source>
</evidence>
<dbReference type="InterPro" id="IPR011051">
    <property type="entry name" value="RmlC_Cupin_sf"/>
</dbReference>
<dbReference type="Proteomes" id="UP000197468">
    <property type="component" value="Unassembled WGS sequence"/>
</dbReference>
<evidence type="ECO:0000256" key="1">
    <source>
        <dbReference type="ARBA" id="ARBA00001962"/>
    </source>
</evidence>
<keyword evidence="4" id="KW-0828">Tyrosine catabolism</keyword>
<dbReference type="AlphaFoldDB" id="A0A246JLN1"/>
<evidence type="ECO:0000259" key="14">
    <source>
        <dbReference type="Pfam" id="PF20510"/>
    </source>
</evidence>
<comment type="cofactor">
    <cofactor evidence="1 11">
        <name>Fe cation</name>
        <dbReference type="ChEBI" id="CHEBI:24875"/>
    </cofactor>
</comment>
<evidence type="ECO:0000256" key="3">
    <source>
        <dbReference type="ARBA" id="ARBA00022723"/>
    </source>
</evidence>
<dbReference type="GO" id="GO:0004411">
    <property type="term" value="F:homogentisate 1,2-dioxygenase activity"/>
    <property type="evidence" value="ECO:0007669"/>
    <property type="project" value="UniProtKB-UniRule"/>
</dbReference>
<dbReference type="EC" id="1.13.11.5" evidence="9"/>
<evidence type="ECO:0000313" key="16">
    <source>
        <dbReference type="Proteomes" id="UP000197468"/>
    </source>
</evidence>
<protein>
    <recommendedName>
        <fullName evidence="9">Homogentisate 1,2-dioxygenase</fullName>
        <ecNumber evidence="9">1.13.11.5</ecNumber>
    </recommendedName>
</protein>
<evidence type="ECO:0000256" key="7">
    <source>
        <dbReference type="ARBA" id="ARBA00023004"/>
    </source>
</evidence>
<evidence type="ECO:0000256" key="10">
    <source>
        <dbReference type="PIRSR" id="PIRSR605708-1"/>
    </source>
</evidence>
<dbReference type="CDD" id="cd07000">
    <property type="entry name" value="cupin_HGO_N"/>
    <property type="match status" value="1"/>
</dbReference>
<dbReference type="GO" id="GO:0005737">
    <property type="term" value="C:cytoplasm"/>
    <property type="evidence" value="ECO:0007669"/>
    <property type="project" value="TreeGrafter"/>
</dbReference>
<dbReference type="PANTHER" id="PTHR11056">
    <property type="entry name" value="HOMOGENTISATE 1,2-DIOXYGENASE"/>
    <property type="match status" value="1"/>
</dbReference>
<dbReference type="PANTHER" id="PTHR11056:SF0">
    <property type="entry name" value="HOMOGENTISATE 1,2-DIOXYGENASE"/>
    <property type="match status" value="1"/>
</dbReference>
<feature type="binding site" evidence="11">
    <location>
        <position position="361"/>
    </location>
    <ligand>
        <name>Fe cation</name>
        <dbReference type="ChEBI" id="CHEBI:24875"/>
    </ligand>
</feature>
<dbReference type="GO" id="GO:0046872">
    <property type="term" value="F:metal ion binding"/>
    <property type="evidence" value="ECO:0007669"/>
    <property type="project" value="UniProtKB-KW"/>
</dbReference>
<evidence type="ECO:0000256" key="6">
    <source>
        <dbReference type="ARBA" id="ARBA00023002"/>
    </source>
</evidence>
<evidence type="ECO:0000256" key="9">
    <source>
        <dbReference type="NCBIfam" id="TIGR01015"/>
    </source>
</evidence>
<feature type="binding site" evidence="11">
    <location>
        <position position="376"/>
    </location>
    <ligand>
        <name>homogentisate</name>
        <dbReference type="ChEBI" id="CHEBI:16169"/>
    </ligand>
</feature>
<gene>
    <name evidence="15" type="ORF">CDN99_02745</name>
</gene>
<dbReference type="NCBIfam" id="TIGR01015">
    <property type="entry name" value="hmgA"/>
    <property type="match status" value="1"/>
</dbReference>
<dbReference type="InterPro" id="IPR005708">
    <property type="entry name" value="Homogentis_dOase"/>
</dbReference>
<dbReference type="InterPro" id="IPR046452">
    <property type="entry name" value="HgmA_N"/>
</dbReference>
<dbReference type="Pfam" id="PF20510">
    <property type="entry name" value="HgmA_N"/>
    <property type="match status" value="1"/>
</dbReference>
<dbReference type="Gene3D" id="2.60.120.10">
    <property type="entry name" value="Jelly Rolls"/>
    <property type="match status" value="1"/>
</dbReference>
<dbReference type="InterPro" id="IPR046451">
    <property type="entry name" value="HgmA_C"/>
</dbReference>
<reference evidence="15 16" key="1">
    <citation type="journal article" date="2008" name="Int. J. Syst. Evol. Microbiol.">
        <title>Description of Roseateles aquatilis sp. nov. and Roseateles terrae sp. nov., in the class Betaproteobacteria, and emended description of the genus Roseateles.</title>
        <authorList>
            <person name="Gomila M."/>
            <person name="Bowien B."/>
            <person name="Falsen E."/>
            <person name="Moore E.R."/>
            <person name="Lalucat J."/>
        </authorList>
    </citation>
    <scope>NUCLEOTIDE SEQUENCE [LARGE SCALE GENOMIC DNA]</scope>
    <source>
        <strain evidence="15 16">CCUG 48205</strain>
    </source>
</reference>
<comment type="similarity">
    <text evidence="2">Belongs to the homogentisate dioxygenase family.</text>
</comment>
<keyword evidence="6" id="KW-0560">Oxidoreductase</keyword>
<organism evidence="15 16">
    <name type="scientific">Roseateles aquatilis</name>
    <dbReference type="NCBI Taxonomy" id="431061"/>
    <lineage>
        <taxon>Bacteria</taxon>
        <taxon>Pseudomonadati</taxon>
        <taxon>Pseudomonadota</taxon>
        <taxon>Betaproteobacteria</taxon>
        <taxon>Burkholderiales</taxon>
        <taxon>Sphaerotilaceae</taxon>
        <taxon>Roseateles</taxon>
    </lineage>
</organism>
<name>A0A246JLN1_9BURK</name>
<comment type="caution">
    <text evidence="15">The sequence shown here is derived from an EMBL/GenBank/DDBJ whole genome shotgun (WGS) entry which is preliminary data.</text>
</comment>
<dbReference type="FunFam" id="2.60.120.10:FF:000034">
    <property type="entry name" value="Homogentisate 1,2-dioxygenase"/>
    <property type="match status" value="1"/>
</dbReference>
<evidence type="ECO:0000256" key="2">
    <source>
        <dbReference type="ARBA" id="ARBA00007757"/>
    </source>
</evidence>
<feature type="domain" description="Homogentisate 1,2-dioxygenase N-terminal" evidence="14">
    <location>
        <begin position="27"/>
        <end position="304"/>
    </location>
</feature>
<feature type="binding site" evidence="11">
    <location>
        <position position="367"/>
    </location>
    <ligand>
        <name>homogentisate</name>
        <dbReference type="ChEBI" id="CHEBI:16169"/>
    </ligand>
</feature>
<keyword evidence="7 11" id="KW-0408">Iron</keyword>
<dbReference type="EMBL" id="NIOF01000001">
    <property type="protein sequence ID" value="OWQ93413.1"/>
    <property type="molecule type" value="Genomic_DNA"/>
</dbReference>
<feature type="active site" description="Proton acceptor" evidence="10">
    <location>
        <position position="318"/>
    </location>
</feature>
<keyword evidence="5 15" id="KW-0223">Dioxygenase</keyword>
<keyword evidence="16" id="KW-1185">Reference proteome</keyword>
<dbReference type="Pfam" id="PF04209">
    <property type="entry name" value="HgmA_C"/>
    <property type="match status" value="1"/>
</dbReference>
<proteinExistence type="inferred from homology"/>
<dbReference type="RefSeq" id="WP_088382558.1">
    <property type="nucleotide sequence ID" value="NZ_NIOF01000001.1"/>
</dbReference>
<evidence type="ECO:0000256" key="5">
    <source>
        <dbReference type="ARBA" id="ARBA00022964"/>
    </source>
</evidence>
<feature type="region of interest" description="Disordered" evidence="12">
    <location>
        <begin position="1"/>
        <end position="31"/>
    </location>
</feature>